<keyword evidence="2" id="KW-0863">Zinc-finger</keyword>
<dbReference type="GeneID" id="117361197"/>
<feature type="compositionally biased region" description="Low complexity" evidence="6">
    <location>
        <begin position="1087"/>
        <end position="1096"/>
    </location>
</feature>
<dbReference type="InParanoid" id="A0A6P8QXG4"/>
<evidence type="ECO:0000256" key="1">
    <source>
        <dbReference type="ARBA" id="ARBA00022723"/>
    </source>
</evidence>
<accession>A0A6P8QXG4</accession>
<feature type="region of interest" description="Disordered" evidence="6">
    <location>
        <begin position="1"/>
        <end position="1115"/>
    </location>
</feature>
<feature type="compositionally biased region" description="Low complexity" evidence="6">
    <location>
        <begin position="738"/>
        <end position="751"/>
    </location>
</feature>
<dbReference type="InterPro" id="IPR001781">
    <property type="entry name" value="Znf_LIM"/>
</dbReference>
<reference evidence="9" key="1">
    <citation type="submission" date="2025-08" db="UniProtKB">
        <authorList>
            <consortium name="RefSeq"/>
        </authorList>
    </citation>
    <scope>IDENTIFICATION</scope>
</reference>
<feature type="compositionally biased region" description="Low complexity" evidence="6">
    <location>
        <begin position="559"/>
        <end position="577"/>
    </location>
</feature>
<protein>
    <submittedName>
        <fullName evidence="9">Zinc finger protein 185 isoform X1</fullName>
    </submittedName>
</protein>
<dbReference type="PROSITE" id="PS00518">
    <property type="entry name" value="ZF_RING_1"/>
    <property type="match status" value="1"/>
</dbReference>
<evidence type="ECO:0000313" key="8">
    <source>
        <dbReference type="Proteomes" id="UP000515159"/>
    </source>
</evidence>
<feature type="compositionally biased region" description="Basic and acidic residues" evidence="6">
    <location>
        <begin position="216"/>
        <end position="228"/>
    </location>
</feature>
<dbReference type="Pfam" id="PF00412">
    <property type="entry name" value="LIM"/>
    <property type="match status" value="1"/>
</dbReference>
<organism evidence="8 9">
    <name type="scientific">Geotrypetes seraphini</name>
    <name type="common">Gaboon caecilian</name>
    <name type="synonym">Caecilia seraphini</name>
    <dbReference type="NCBI Taxonomy" id="260995"/>
    <lineage>
        <taxon>Eukaryota</taxon>
        <taxon>Metazoa</taxon>
        <taxon>Chordata</taxon>
        <taxon>Craniata</taxon>
        <taxon>Vertebrata</taxon>
        <taxon>Euteleostomi</taxon>
        <taxon>Amphibia</taxon>
        <taxon>Gymnophiona</taxon>
        <taxon>Geotrypetes</taxon>
    </lineage>
</organism>
<dbReference type="InterPro" id="IPR017907">
    <property type="entry name" value="Znf_RING_CS"/>
</dbReference>
<proteinExistence type="predicted"/>
<dbReference type="PANTHER" id="PTHR15468">
    <property type="entry name" value="ZNF185"/>
    <property type="match status" value="1"/>
</dbReference>
<evidence type="ECO:0000256" key="4">
    <source>
        <dbReference type="ARBA" id="ARBA00023038"/>
    </source>
</evidence>
<evidence type="ECO:0000256" key="2">
    <source>
        <dbReference type="ARBA" id="ARBA00022771"/>
    </source>
</evidence>
<keyword evidence="4 5" id="KW-0440">LIM domain</keyword>
<feature type="compositionally biased region" description="Polar residues" evidence="6">
    <location>
        <begin position="495"/>
        <end position="510"/>
    </location>
</feature>
<feature type="compositionally biased region" description="Polar residues" evidence="6">
    <location>
        <begin position="53"/>
        <end position="70"/>
    </location>
</feature>
<feature type="compositionally biased region" description="Low complexity" evidence="6">
    <location>
        <begin position="308"/>
        <end position="328"/>
    </location>
</feature>
<dbReference type="CDD" id="cd08368">
    <property type="entry name" value="LIM"/>
    <property type="match status" value="1"/>
</dbReference>
<dbReference type="SMART" id="SM00132">
    <property type="entry name" value="LIM"/>
    <property type="match status" value="1"/>
</dbReference>
<feature type="compositionally biased region" description="Polar residues" evidence="6">
    <location>
        <begin position="1063"/>
        <end position="1078"/>
    </location>
</feature>
<name>A0A6P8QXG4_GEOSA</name>
<dbReference type="PROSITE" id="PS00478">
    <property type="entry name" value="LIM_DOMAIN_1"/>
    <property type="match status" value="1"/>
</dbReference>
<evidence type="ECO:0000256" key="6">
    <source>
        <dbReference type="SAM" id="MobiDB-lite"/>
    </source>
</evidence>
<feature type="compositionally biased region" description="Basic and acidic residues" evidence="6">
    <location>
        <begin position="527"/>
        <end position="546"/>
    </location>
</feature>
<feature type="compositionally biased region" description="Low complexity" evidence="6">
    <location>
        <begin position="407"/>
        <end position="420"/>
    </location>
</feature>
<keyword evidence="1 5" id="KW-0479">Metal-binding</keyword>
<dbReference type="PANTHER" id="PTHR15468:SF2">
    <property type="entry name" value="ZINC FINGER PROTEIN 185"/>
    <property type="match status" value="1"/>
</dbReference>
<dbReference type="FunCoup" id="A0A6P8QXG4">
    <property type="interactions" value="216"/>
</dbReference>
<feature type="compositionally biased region" description="Basic and acidic residues" evidence="6">
    <location>
        <begin position="41"/>
        <end position="52"/>
    </location>
</feature>
<dbReference type="PROSITE" id="PS50023">
    <property type="entry name" value="LIM_DOMAIN_2"/>
    <property type="match status" value="1"/>
</dbReference>
<feature type="compositionally biased region" description="Low complexity" evidence="6">
    <location>
        <begin position="1"/>
        <end position="23"/>
    </location>
</feature>
<feature type="compositionally biased region" description="Low complexity" evidence="6">
    <location>
        <begin position="511"/>
        <end position="524"/>
    </location>
</feature>
<dbReference type="Gene3D" id="2.10.110.10">
    <property type="entry name" value="Cysteine Rich Protein"/>
    <property type="match status" value="1"/>
</dbReference>
<feature type="compositionally biased region" description="Polar residues" evidence="6">
    <location>
        <begin position="229"/>
        <end position="260"/>
    </location>
</feature>
<dbReference type="Proteomes" id="UP000515159">
    <property type="component" value="Chromosome 5"/>
</dbReference>
<dbReference type="CTD" id="7739"/>
<keyword evidence="8" id="KW-1185">Reference proteome</keyword>
<feature type="compositionally biased region" description="Basic and acidic residues" evidence="6">
    <location>
        <begin position="267"/>
        <end position="281"/>
    </location>
</feature>
<feature type="compositionally biased region" description="Low complexity" evidence="6">
    <location>
        <begin position="372"/>
        <end position="394"/>
    </location>
</feature>
<feature type="compositionally biased region" description="Low complexity" evidence="6">
    <location>
        <begin position="703"/>
        <end position="712"/>
    </location>
</feature>
<feature type="compositionally biased region" description="Polar residues" evidence="6">
    <location>
        <begin position="90"/>
        <end position="114"/>
    </location>
</feature>
<evidence type="ECO:0000256" key="3">
    <source>
        <dbReference type="ARBA" id="ARBA00022833"/>
    </source>
</evidence>
<feature type="compositionally biased region" description="Polar residues" evidence="6">
    <location>
        <begin position="291"/>
        <end position="307"/>
    </location>
</feature>
<dbReference type="RefSeq" id="XP_033802099.1">
    <property type="nucleotide sequence ID" value="XM_033946208.1"/>
</dbReference>
<feature type="compositionally biased region" description="Polar residues" evidence="6">
    <location>
        <begin position="547"/>
        <end position="558"/>
    </location>
</feature>
<feature type="domain" description="LIM zinc-binding" evidence="7">
    <location>
        <begin position="1175"/>
        <end position="1236"/>
    </location>
</feature>
<evidence type="ECO:0000313" key="9">
    <source>
        <dbReference type="RefSeq" id="XP_033802099.1"/>
    </source>
</evidence>
<keyword evidence="3 5" id="KW-0862">Zinc</keyword>
<feature type="compositionally biased region" description="Basic and acidic residues" evidence="6">
    <location>
        <begin position="636"/>
        <end position="665"/>
    </location>
</feature>
<dbReference type="GO" id="GO:0008270">
    <property type="term" value="F:zinc ion binding"/>
    <property type="evidence" value="ECO:0007669"/>
    <property type="project" value="UniProtKB-KW"/>
</dbReference>
<gene>
    <name evidence="9" type="primary">ZNF185</name>
</gene>
<dbReference type="OrthoDB" id="8909291at2759"/>
<dbReference type="AlphaFoldDB" id="A0A6P8QXG4"/>
<dbReference type="KEGG" id="gsh:117361197"/>
<feature type="compositionally biased region" description="Low complexity" evidence="6">
    <location>
        <begin position="1031"/>
        <end position="1053"/>
    </location>
</feature>
<evidence type="ECO:0000259" key="7">
    <source>
        <dbReference type="PROSITE" id="PS50023"/>
    </source>
</evidence>
<feature type="compositionally biased region" description="Basic and acidic residues" evidence="6">
    <location>
        <begin position="476"/>
        <end position="494"/>
    </location>
</feature>
<feature type="compositionally biased region" description="Low complexity" evidence="6">
    <location>
        <begin position="71"/>
        <end position="81"/>
    </location>
</feature>
<evidence type="ECO:0000256" key="5">
    <source>
        <dbReference type="PROSITE-ProRule" id="PRU00125"/>
    </source>
</evidence>
<sequence>MYAKKGGSKSAGATKSAGSSKSAVDADRKSILQQMKVRNTIKKDKSWIHEEPSSVNQKNESFNPNDSALESSKSYHISSPSYDLPKSNREQSWNVEENDRFSSASTNPLKSSWVSPAKSENDKAASSPPAPKNTGRTTSSTGYIIRGMYTKPIDSSTKDRQPMPANEYQNSVKAKSASLPRVPTASGYKMTTEDYKKLAPFNTRPRSIGDSDEEDAHFSSEEHSKRSEAASSIVKNTASKQRSYVLSAAKRSSGSPTQDIASPFLAKRVEVREEHSEDKKSQTLPPKMTPPFSSGSNRYYEITQTPNTSSTTETRTTYTSRESNNTYTKDSEWKSKVNSFSSAEKSMETSPRPLRPAIENETKPKVISSSDRSGITSRTPTSSSTVTRTATTKTESYDEIPQIFDKSTTGETRTRTSFTSKDSHDEIPQSLHKPTTGETRTRTSFTRKESHDEIPQFLDKSTTRESRSRTSFTSRDSYDEIPPIHDKSTTRETRTSFANKESDANSWTPNSSSSTVTRTATTVTKNESYDETPRILDKSTTRETRPRTSFTSTDSDANSWTPTSSSSTVTRTATTITKNESTEPDKWTPEPLSRSNIKPKVGNLSENREKPGVETEELISWTDSVPSKPMNSTEQSNEKKEPPKAAPRTEIRNRVSSKDSERTQPESKSMQPPLIIISPELNWSSSYEDKGEKGGASPEVSDSKSLWSGGSSATPARYTVPECLEDDNEAFTVRTRRTVSGSGDTTTTITTTRRETYSDNSSPSVYSKPDPSTEKPITHSTTTRSIYKVPEYLSDQESESDQIRSVSGSGDTTTTITTTRRETYSDNSSPSVYSKPDPSTEKPLTHSPTTRSIYKVPEYLSDQESESDQIRSVSGSGDTTTTITTTRRETYSDNSSPSVYSKPDPSTEKPLTHSPTTRSIYKVPEYLSDQESESDQIRSVSGSGDTTTTITTTRRETYSDNSSPSVYSKPDPSTEKPLTHSPTTRSIYKVPEYLSDQESESDQIRPNSNFRERFSTEPKYKDPMYLINLDSGPESRSSSHSGRSTLTTTTSSTREPRTSEPRNTGSEYLNDKSVSTRFTSNSRERVTTTTTTSTKETLYENPSATHNRPDPNANSRGVLFLKEYVNTSELSSRNPSSPVYDTSSGGYVSDHLERESYSSNFSSPYNSAPRRSGEGPCTYCGREINDAKITLEHLNICCHEYCFKCAICHKPMGDLLDSIFIHRDVVHCQSCYEKLF</sequence>
<feature type="compositionally biased region" description="Polar residues" evidence="6">
    <location>
        <begin position="621"/>
        <end position="635"/>
    </location>
</feature>
<dbReference type="InterPro" id="IPR052621">
    <property type="entry name" value="Cell_Prolif/Cornif_Regul"/>
</dbReference>
<feature type="compositionally biased region" description="Basic and acidic residues" evidence="6">
    <location>
        <begin position="1010"/>
        <end position="1022"/>
    </location>
</feature>